<dbReference type="SUPFAM" id="SSF52047">
    <property type="entry name" value="RNI-like"/>
    <property type="match status" value="1"/>
</dbReference>
<evidence type="ECO:0000313" key="2">
    <source>
        <dbReference type="Proteomes" id="UP000070444"/>
    </source>
</evidence>
<keyword evidence="2" id="KW-1185">Reference proteome</keyword>
<gene>
    <name evidence="1" type="ORF">CONCODRAFT_12242</name>
</gene>
<dbReference type="Gene3D" id="3.80.10.10">
    <property type="entry name" value="Ribonuclease Inhibitor"/>
    <property type="match status" value="1"/>
</dbReference>
<dbReference type="EMBL" id="KQ964780">
    <property type="protein sequence ID" value="KXN66016.1"/>
    <property type="molecule type" value="Genomic_DNA"/>
</dbReference>
<proteinExistence type="predicted"/>
<dbReference type="Proteomes" id="UP000070444">
    <property type="component" value="Unassembled WGS sequence"/>
</dbReference>
<protein>
    <recommendedName>
        <fullName evidence="3">RNI-like protein</fullName>
    </recommendedName>
</protein>
<sequence length="290" mass="34649">MQLGLITILNGLKYLEYIEFWVNWVTMEDCSTEKQIFPKSLKYLKIMEYWNFEVEDGNLAIYDTIDSSYMNLSFIDIVSNKILQNLACGMPNLQEVVIHDFDIDLLNVVKFFKSNPQLRKLDTGFKHYNEEIIKTILSSKYLERWNISHEPWGKSNRENWRRIWKINNLPINYSVKYLKINISKRVALTSQLINACKNLETLDLEIYHKIKELDWSRLERRINKLKLLCYYYTPNTIKNIDASRLFNQVHFKLGSSSEEFIDRYNIYKLTNYKVLSLNSEYCVLKLNKTN</sequence>
<organism evidence="1 2">
    <name type="scientific">Conidiobolus coronatus (strain ATCC 28846 / CBS 209.66 / NRRL 28638)</name>
    <name type="common">Delacroixia coronata</name>
    <dbReference type="NCBI Taxonomy" id="796925"/>
    <lineage>
        <taxon>Eukaryota</taxon>
        <taxon>Fungi</taxon>
        <taxon>Fungi incertae sedis</taxon>
        <taxon>Zoopagomycota</taxon>
        <taxon>Entomophthoromycotina</taxon>
        <taxon>Entomophthoromycetes</taxon>
        <taxon>Entomophthorales</taxon>
        <taxon>Ancylistaceae</taxon>
        <taxon>Conidiobolus</taxon>
    </lineage>
</organism>
<dbReference type="AlphaFoldDB" id="A0A137NTE5"/>
<reference evidence="1 2" key="1">
    <citation type="journal article" date="2015" name="Genome Biol. Evol.">
        <title>Phylogenomic analyses indicate that early fungi evolved digesting cell walls of algal ancestors of land plants.</title>
        <authorList>
            <person name="Chang Y."/>
            <person name="Wang S."/>
            <person name="Sekimoto S."/>
            <person name="Aerts A.L."/>
            <person name="Choi C."/>
            <person name="Clum A."/>
            <person name="LaButti K.M."/>
            <person name="Lindquist E.A."/>
            <person name="Yee Ngan C."/>
            <person name="Ohm R.A."/>
            <person name="Salamov A.A."/>
            <person name="Grigoriev I.V."/>
            <person name="Spatafora J.W."/>
            <person name="Berbee M.L."/>
        </authorList>
    </citation>
    <scope>NUCLEOTIDE SEQUENCE [LARGE SCALE GENOMIC DNA]</scope>
    <source>
        <strain evidence="1 2">NRRL 28638</strain>
    </source>
</reference>
<evidence type="ECO:0000313" key="1">
    <source>
        <dbReference type="EMBL" id="KXN66016.1"/>
    </source>
</evidence>
<evidence type="ECO:0008006" key="3">
    <source>
        <dbReference type="Google" id="ProtNLM"/>
    </source>
</evidence>
<dbReference type="InterPro" id="IPR032675">
    <property type="entry name" value="LRR_dom_sf"/>
</dbReference>
<name>A0A137NTE5_CONC2</name>
<accession>A0A137NTE5</accession>